<name>A0A8J3NAS9_9ACTN</name>
<dbReference type="InterPro" id="IPR032783">
    <property type="entry name" value="AraC_lig"/>
</dbReference>
<dbReference type="Proteomes" id="UP000612808">
    <property type="component" value="Unassembled WGS sequence"/>
</dbReference>
<dbReference type="Pfam" id="PF12852">
    <property type="entry name" value="Cupin_6"/>
    <property type="match status" value="1"/>
</dbReference>
<evidence type="ECO:0000256" key="2">
    <source>
        <dbReference type="ARBA" id="ARBA00023125"/>
    </source>
</evidence>
<dbReference type="GO" id="GO:0003700">
    <property type="term" value="F:DNA-binding transcription factor activity"/>
    <property type="evidence" value="ECO:0007669"/>
    <property type="project" value="InterPro"/>
</dbReference>
<dbReference type="GO" id="GO:0043565">
    <property type="term" value="F:sequence-specific DNA binding"/>
    <property type="evidence" value="ECO:0007669"/>
    <property type="project" value="InterPro"/>
</dbReference>
<comment type="caution">
    <text evidence="6">The sequence shown here is derived from an EMBL/GenBank/DDBJ whole genome shotgun (WGS) entry which is preliminary data.</text>
</comment>
<feature type="domain" description="HTH araC/xylS-type" evidence="5">
    <location>
        <begin position="216"/>
        <end position="313"/>
    </location>
</feature>
<organism evidence="6 7">
    <name type="scientific">Actinocatenispora rupis</name>
    <dbReference type="NCBI Taxonomy" id="519421"/>
    <lineage>
        <taxon>Bacteria</taxon>
        <taxon>Bacillati</taxon>
        <taxon>Actinomycetota</taxon>
        <taxon>Actinomycetes</taxon>
        <taxon>Micromonosporales</taxon>
        <taxon>Micromonosporaceae</taxon>
        <taxon>Actinocatenispora</taxon>
    </lineage>
</organism>
<dbReference type="PANTHER" id="PTHR46796">
    <property type="entry name" value="HTH-TYPE TRANSCRIPTIONAL ACTIVATOR RHAS-RELATED"/>
    <property type="match status" value="1"/>
</dbReference>
<dbReference type="Pfam" id="PF12833">
    <property type="entry name" value="HTH_18"/>
    <property type="match status" value="1"/>
</dbReference>
<dbReference type="SUPFAM" id="SSF46689">
    <property type="entry name" value="Homeodomain-like"/>
    <property type="match status" value="2"/>
</dbReference>
<dbReference type="RefSeq" id="WP_203658866.1">
    <property type="nucleotide sequence ID" value="NZ_BAAAZM010000024.1"/>
</dbReference>
<gene>
    <name evidence="6" type="ORF">Aru02nite_35680</name>
</gene>
<dbReference type="PROSITE" id="PS01124">
    <property type="entry name" value="HTH_ARAC_FAMILY_2"/>
    <property type="match status" value="1"/>
</dbReference>
<protein>
    <submittedName>
        <fullName evidence="6">AraC family transcriptional regulator</fullName>
    </submittedName>
</protein>
<keyword evidence="7" id="KW-1185">Reference proteome</keyword>
<feature type="region of interest" description="Disordered" evidence="4">
    <location>
        <begin position="303"/>
        <end position="322"/>
    </location>
</feature>
<dbReference type="InterPro" id="IPR018060">
    <property type="entry name" value="HTH_AraC"/>
</dbReference>
<keyword evidence="3" id="KW-0804">Transcription</keyword>
<dbReference type="SMART" id="SM00342">
    <property type="entry name" value="HTH_ARAC"/>
    <property type="match status" value="1"/>
</dbReference>
<evidence type="ECO:0000256" key="1">
    <source>
        <dbReference type="ARBA" id="ARBA00023015"/>
    </source>
</evidence>
<dbReference type="EMBL" id="BOMB01000020">
    <property type="protein sequence ID" value="GID12679.1"/>
    <property type="molecule type" value="Genomic_DNA"/>
</dbReference>
<dbReference type="InterPro" id="IPR050204">
    <property type="entry name" value="AraC_XylS_family_regulators"/>
</dbReference>
<dbReference type="InterPro" id="IPR009057">
    <property type="entry name" value="Homeodomain-like_sf"/>
</dbReference>
<keyword evidence="1" id="KW-0805">Transcription regulation</keyword>
<evidence type="ECO:0000313" key="6">
    <source>
        <dbReference type="EMBL" id="GID12679.1"/>
    </source>
</evidence>
<sequence>MTATDSVLSAEPLGQALHFLRLSGTFYCHAELTEPWGVTVPATPDYLWFHIVTAGQGLLEVDGAGVQTLRPGELALVPHGRGHRLRSEPGVAAPNVVELPHEYFGDRYAVLRHGGGDAPGTLVCGGVRFDHPAARELVALLPRLLHLDASRGTEAEWLQATLRLIAAEATTLRPGGETVITRLSDILVVQAIRSWIENDPAAQTGWLGALRDPQIGQAISLIHRHPARPWTLASLAAEVTMSRSAFAARFTQTAGEPVMAYLTRWRMHLARQQLLDGAAVGELAGRLGYHSIAAFSRAFKRVHGTPPSTVRQHTEPAGIPSP</sequence>
<keyword evidence="2" id="KW-0238">DNA-binding</keyword>
<evidence type="ECO:0000259" key="5">
    <source>
        <dbReference type="PROSITE" id="PS01124"/>
    </source>
</evidence>
<dbReference type="InterPro" id="IPR037923">
    <property type="entry name" value="HTH-like"/>
</dbReference>
<dbReference type="Gene3D" id="1.10.10.60">
    <property type="entry name" value="Homeodomain-like"/>
    <property type="match status" value="2"/>
</dbReference>
<dbReference type="AlphaFoldDB" id="A0A8J3NAS9"/>
<evidence type="ECO:0000256" key="4">
    <source>
        <dbReference type="SAM" id="MobiDB-lite"/>
    </source>
</evidence>
<proteinExistence type="predicted"/>
<dbReference type="SUPFAM" id="SSF51215">
    <property type="entry name" value="Regulatory protein AraC"/>
    <property type="match status" value="1"/>
</dbReference>
<evidence type="ECO:0000313" key="7">
    <source>
        <dbReference type="Proteomes" id="UP000612808"/>
    </source>
</evidence>
<evidence type="ECO:0000256" key="3">
    <source>
        <dbReference type="ARBA" id="ARBA00023163"/>
    </source>
</evidence>
<accession>A0A8J3NAS9</accession>
<dbReference type="PANTHER" id="PTHR46796:SF7">
    <property type="entry name" value="ARAC FAMILY TRANSCRIPTIONAL REGULATOR"/>
    <property type="match status" value="1"/>
</dbReference>
<reference evidence="6" key="1">
    <citation type="submission" date="2021-01" db="EMBL/GenBank/DDBJ databases">
        <title>Whole genome shotgun sequence of Actinocatenispora rupis NBRC 107355.</title>
        <authorList>
            <person name="Komaki H."/>
            <person name="Tamura T."/>
        </authorList>
    </citation>
    <scope>NUCLEOTIDE SEQUENCE</scope>
    <source>
        <strain evidence="6">NBRC 107355</strain>
    </source>
</reference>